<comment type="caution">
    <text evidence="1">The sequence shown here is derived from an EMBL/GenBank/DDBJ whole genome shotgun (WGS) entry which is preliminary data.</text>
</comment>
<evidence type="ECO:0000313" key="1">
    <source>
        <dbReference type="EMBL" id="NRF72419.1"/>
    </source>
</evidence>
<proteinExistence type="predicted"/>
<sequence length="124" mass="13562">MTSESGKTRRRYGEQFKAMVLAQCDEPGMSVAQVAMSHGINDNVVHRWRQLARGKNTAQRVTPDSQSTVLQHSAFVPLALPAPDAPEVETDVRLEIKRGAVTVGVAWPQPALGELAGFVRELLK</sequence>
<organism evidence="1 2">
    <name type="scientific">Pseudaquabacterium terrae</name>
    <dbReference type="NCBI Taxonomy" id="2732868"/>
    <lineage>
        <taxon>Bacteria</taxon>
        <taxon>Pseudomonadati</taxon>
        <taxon>Pseudomonadota</taxon>
        <taxon>Betaproteobacteria</taxon>
        <taxon>Burkholderiales</taxon>
        <taxon>Sphaerotilaceae</taxon>
        <taxon>Pseudaquabacterium</taxon>
    </lineage>
</organism>
<dbReference type="Pfam" id="PF01527">
    <property type="entry name" value="HTH_Tnp_1"/>
    <property type="match status" value="1"/>
</dbReference>
<protein>
    <submittedName>
        <fullName evidence="1">Transposase</fullName>
    </submittedName>
</protein>
<dbReference type="EMBL" id="JABRWJ010000026">
    <property type="protein sequence ID" value="NRF72419.1"/>
    <property type="molecule type" value="Genomic_DNA"/>
</dbReference>
<dbReference type="Proteomes" id="UP000737171">
    <property type="component" value="Unassembled WGS sequence"/>
</dbReference>
<gene>
    <name evidence="1" type="ORF">HLB44_36260</name>
</gene>
<dbReference type="RefSeq" id="WP_173135615.1">
    <property type="nucleotide sequence ID" value="NZ_JABRWJ010000026.1"/>
</dbReference>
<reference evidence="1 2" key="1">
    <citation type="submission" date="2020-05" db="EMBL/GenBank/DDBJ databases">
        <title>Aquincola sp. isolate from soil.</title>
        <authorList>
            <person name="Han J."/>
            <person name="Kim D.-U."/>
        </authorList>
    </citation>
    <scope>NUCLEOTIDE SEQUENCE [LARGE SCALE GENOMIC DNA]</scope>
    <source>
        <strain evidence="1 2">S2</strain>
    </source>
</reference>
<keyword evidence="2" id="KW-1185">Reference proteome</keyword>
<name>A0ABX2EV48_9BURK</name>
<evidence type="ECO:0000313" key="2">
    <source>
        <dbReference type="Proteomes" id="UP000737171"/>
    </source>
</evidence>
<dbReference type="InterPro" id="IPR009057">
    <property type="entry name" value="Homeodomain-like_sf"/>
</dbReference>
<accession>A0ABX2EV48</accession>
<dbReference type="SUPFAM" id="SSF46689">
    <property type="entry name" value="Homeodomain-like"/>
    <property type="match status" value="1"/>
</dbReference>
<dbReference type="InterPro" id="IPR002514">
    <property type="entry name" value="Transposase_8"/>
</dbReference>